<dbReference type="GO" id="GO:0003723">
    <property type="term" value="F:RNA binding"/>
    <property type="evidence" value="ECO:0007669"/>
    <property type="project" value="InterPro"/>
</dbReference>
<keyword evidence="5" id="KW-1185">Reference proteome</keyword>
<evidence type="ECO:0000313" key="4">
    <source>
        <dbReference type="EMBL" id="PTM60410.1"/>
    </source>
</evidence>
<dbReference type="GO" id="GO:0000160">
    <property type="term" value="P:phosphorelay signal transduction system"/>
    <property type="evidence" value="ECO:0007669"/>
    <property type="project" value="InterPro"/>
</dbReference>
<comment type="caution">
    <text evidence="4">The sequence shown here is derived from an EMBL/GenBank/DDBJ whole genome shotgun (WGS) entry which is preliminary data.</text>
</comment>
<dbReference type="InterPro" id="IPR011006">
    <property type="entry name" value="CheY-like_superfamily"/>
</dbReference>
<feature type="domain" description="ANTAR" evidence="3">
    <location>
        <begin position="132"/>
        <end position="193"/>
    </location>
</feature>
<dbReference type="OrthoDB" id="9795002at2"/>
<evidence type="ECO:0000256" key="1">
    <source>
        <dbReference type="PROSITE-ProRule" id="PRU00169"/>
    </source>
</evidence>
<dbReference type="InterPro" id="IPR001789">
    <property type="entry name" value="Sig_transdc_resp-reg_receiver"/>
</dbReference>
<name>A0A2T4ZEW1_9HYPH</name>
<dbReference type="Pfam" id="PF03861">
    <property type="entry name" value="ANTAR"/>
    <property type="match status" value="1"/>
</dbReference>
<dbReference type="InterPro" id="IPR036388">
    <property type="entry name" value="WH-like_DNA-bd_sf"/>
</dbReference>
<keyword evidence="1" id="KW-0597">Phosphoprotein</keyword>
<reference evidence="4 5" key="1">
    <citation type="submission" date="2018-04" db="EMBL/GenBank/DDBJ databases">
        <title>Genomic Encyclopedia of Archaeal and Bacterial Type Strains, Phase II (KMG-II): from individual species to whole genera.</title>
        <authorList>
            <person name="Goeker M."/>
        </authorList>
    </citation>
    <scope>NUCLEOTIDE SEQUENCE [LARGE SCALE GENOMIC DNA]</scope>
    <source>
        <strain evidence="4 5">DSM 25521</strain>
    </source>
</reference>
<accession>A0A2T4ZEW1</accession>
<dbReference type="Pfam" id="PF00072">
    <property type="entry name" value="Response_reg"/>
    <property type="match status" value="1"/>
</dbReference>
<dbReference type="SUPFAM" id="SSF52172">
    <property type="entry name" value="CheY-like"/>
    <property type="match status" value="1"/>
</dbReference>
<dbReference type="PANTHER" id="PTHR43367:SF1">
    <property type="entry name" value="TWO-COMPONENT RESPONSE REGULATOR-LIKE APRR6-RELATED"/>
    <property type="match status" value="1"/>
</dbReference>
<proteinExistence type="predicted"/>
<dbReference type="InterPro" id="IPR005561">
    <property type="entry name" value="ANTAR"/>
</dbReference>
<organism evidence="4 5">
    <name type="scientific">Phreatobacter oligotrophus</name>
    <dbReference type="NCBI Taxonomy" id="1122261"/>
    <lineage>
        <taxon>Bacteria</taxon>
        <taxon>Pseudomonadati</taxon>
        <taxon>Pseudomonadota</taxon>
        <taxon>Alphaproteobacteria</taxon>
        <taxon>Hyphomicrobiales</taxon>
        <taxon>Phreatobacteraceae</taxon>
        <taxon>Phreatobacter</taxon>
    </lineage>
</organism>
<feature type="modified residue" description="4-aspartylphosphate" evidence="1">
    <location>
        <position position="62"/>
    </location>
</feature>
<dbReference type="InterPro" id="IPR008327">
    <property type="entry name" value="Sig_transdc_resp-reg_antiterm"/>
</dbReference>
<dbReference type="PIRSF" id="PIRSF036382">
    <property type="entry name" value="RR_antiterm"/>
    <property type="match status" value="1"/>
</dbReference>
<protein>
    <submittedName>
        <fullName evidence="4">Response regulator receiver and ANTAR domain protein</fullName>
    </submittedName>
</protein>
<dbReference type="PROSITE" id="PS50921">
    <property type="entry name" value="ANTAR"/>
    <property type="match status" value="1"/>
</dbReference>
<evidence type="ECO:0000259" key="2">
    <source>
        <dbReference type="PROSITE" id="PS50110"/>
    </source>
</evidence>
<gene>
    <name evidence="4" type="ORF">C8P69_103343</name>
</gene>
<feature type="domain" description="Response regulatory" evidence="2">
    <location>
        <begin position="12"/>
        <end position="126"/>
    </location>
</feature>
<dbReference type="PANTHER" id="PTHR43367">
    <property type="match status" value="1"/>
</dbReference>
<evidence type="ECO:0000259" key="3">
    <source>
        <dbReference type="PROSITE" id="PS50921"/>
    </source>
</evidence>
<dbReference type="Proteomes" id="UP000241808">
    <property type="component" value="Unassembled WGS sequence"/>
</dbReference>
<dbReference type="PROSITE" id="PS50110">
    <property type="entry name" value="RESPONSE_REGULATORY"/>
    <property type="match status" value="1"/>
</dbReference>
<dbReference type="SMART" id="SM00448">
    <property type="entry name" value="REC"/>
    <property type="match status" value="1"/>
</dbReference>
<evidence type="ECO:0000313" key="5">
    <source>
        <dbReference type="Proteomes" id="UP000241808"/>
    </source>
</evidence>
<dbReference type="Gene3D" id="3.40.50.2300">
    <property type="match status" value="1"/>
</dbReference>
<dbReference type="EMBL" id="PZZL01000003">
    <property type="protein sequence ID" value="PTM60410.1"/>
    <property type="molecule type" value="Genomic_DNA"/>
</dbReference>
<dbReference type="SMART" id="SM01012">
    <property type="entry name" value="ANTAR"/>
    <property type="match status" value="1"/>
</dbReference>
<sequence length="200" mass="22253">MPDTIPQDLSLTIAIVDESRSRAAIIEEGLRDAGYSRIVHIGEMTNLLARLYATDPDVVVIDLENPSRDVLEQLFQVSRLVKRPVAMFVDQSDTGMINKAIEAGVSAYVVDGLKKERVKAILDMCVARFQAFARLQNELDQAKSALEERKVVERAKGLLMKHKGISEEEAYAQLRKRAMNEKKKLGEIAQAVVTGLEMLG</sequence>
<dbReference type="Gene3D" id="1.10.10.10">
    <property type="entry name" value="Winged helix-like DNA-binding domain superfamily/Winged helix DNA-binding domain"/>
    <property type="match status" value="1"/>
</dbReference>
<dbReference type="AlphaFoldDB" id="A0A2T4ZEW1"/>